<evidence type="ECO:0000259" key="2">
    <source>
        <dbReference type="PROSITE" id="PS51740"/>
    </source>
</evidence>
<dbReference type="InterPro" id="IPR007159">
    <property type="entry name" value="SpoVT-AbrB_dom"/>
</dbReference>
<name>A0ABS5ECJ4_9PROT</name>
<dbReference type="RefSeq" id="WP_211866038.1">
    <property type="nucleotide sequence ID" value="NZ_JAAEDI010000003.1"/>
</dbReference>
<dbReference type="GO" id="GO:0003677">
    <property type="term" value="F:DNA binding"/>
    <property type="evidence" value="ECO:0007669"/>
    <property type="project" value="UniProtKB-KW"/>
</dbReference>
<keyword evidence="4" id="KW-1185">Reference proteome</keyword>
<protein>
    <submittedName>
        <fullName evidence="3">AbrB/MazE/SpoVT family DNA-binding domain-containing protein</fullName>
    </submittedName>
</protein>
<gene>
    <name evidence="3" type="ORF">GXW78_03335</name>
</gene>
<comment type="caution">
    <text evidence="3">The sequence shown here is derived from an EMBL/GenBank/DDBJ whole genome shotgun (WGS) entry which is preliminary data.</text>
</comment>
<proteinExistence type="predicted"/>
<dbReference type="EMBL" id="JAAEDI010000003">
    <property type="protein sequence ID" value="MBR0648680.1"/>
    <property type="molecule type" value="Genomic_DNA"/>
</dbReference>
<reference evidence="4" key="1">
    <citation type="journal article" date="2021" name="Syst. Appl. Microbiol.">
        <title>Roseomonas hellenica sp. nov., isolated from roots of wild-growing Alkanna tinctoria.</title>
        <authorList>
            <person name="Rat A."/>
            <person name="Naranjo H.D."/>
            <person name="Lebbe L."/>
            <person name="Cnockaert M."/>
            <person name="Krigas N."/>
            <person name="Grigoriadou K."/>
            <person name="Maloupa E."/>
            <person name="Willems A."/>
        </authorList>
    </citation>
    <scope>NUCLEOTIDE SEQUENCE [LARGE SCALE GENOMIC DNA]</scope>
    <source>
        <strain evidence="4">LMG 31159</strain>
    </source>
</reference>
<feature type="domain" description="SpoVT-AbrB" evidence="2">
    <location>
        <begin position="1"/>
        <end position="46"/>
    </location>
</feature>
<dbReference type="SMART" id="SM00966">
    <property type="entry name" value="SpoVT_AbrB"/>
    <property type="match status" value="1"/>
</dbReference>
<dbReference type="Proteomes" id="UP000698752">
    <property type="component" value="Unassembled WGS sequence"/>
</dbReference>
<keyword evidence="1 3" id="KW-0238">DNA-binding</keyword>
<dbReference type="SUPFAM" id="SSF89447">
    <property type="entry name" value="AbrB/MazE/MraZ-like"/>
    <property type="match status" value="1"/>
</dbReference>
<dbReference type="Gene3D" id="2.10.260.10">
    <property type="match status" value="1"/>
</dbReference>
<dbReference type="Pfam" id="PF04014">
    <property type="entry name" value="MazE_antitoxin"/>
    <property type="match status" value="1"/>
</dbReference>
<dbReference type="NCBIfam" id="TIGR01439">
    <property type="entry name" value="lp_hng_hel_AbrB"/>
    <property type="match status" value="1"/>
</dbReference>
<evidence type="ECO:0000313" key="3">
    <source>
        <dbReference type="EMBL" id="MBR0648680.1"/>
    </source>
</evidence>
<organism evidence="3 4">
    <name type="scientific">Neoroseomonas terrae</name>
    <dbReference type="NCBI Taxonomy" id="424799"/>
    <lineage>
        <taxon>Bacteria</taxon>
        <taxon>Pseudomonadati</taxon>
        <taxon>Pseudomonadota</taxon>
        <taxon>Alphaproteobacteria</taxon>
        <taxon>Acetobacterales</taxon>
        <taxon>Acetobacteraceae</taxon>
        <taxon>Neoroseomonas</taxon>
    </lineage>
</organism>
<sequence>MATTVTTKGQVTIPKEVRDLLGIKPGSAVTFEVAEDGRVVLNKAGRRGPPARPPSRFAKLRGTATAGMTTEEIMALTRGEE</sequence>
<dbReference type="PROSITE" id="PS51740">
    <property type="entry name" value="SPOVT_ABRB"/>
    <property type="match status" value="1"/>
</dbReference>
<accession>A0ABS5ECJ4</accession>
<evidence type="ECO:0000256" key="1">
    <source>
        <dbReference type="PROSITE-ProRule" id="PRU01076"/>
    </source>
</evidence>
<dbReference type="InterPro" id="IPR037914">
    <property type="entry name" value="SpoVT-AbrB_sf"/>
</dbReference>
<evidence type="ECO:0000313" key="4">
    <source>
        <dbReference type="Proteomes" id="UP000698752"/>
    </source>
</evidence>